<dbReference type="Proteomes" id="UP001152797">
    <property type="component" value="Unassembled WGS sequence"/>
</dbReference>
<evidence type="ECO:0000313" key="1">
    <source>
        <dbReference type="EMBL" id="CAI3993319.1"/>
    </source>
</evidence>
<reference evidence="2 3" key="2">
    <citation type="submission" date="2024-05" db="EMBL/GenBank/DDBJ databases">
        <authorList>
            <person name="Chen Y."/>
            <person name="Shah S."/>
            <person name="Dougan E. K."/>
            <person name="Thang M."/>
            <person name="Chan C."/>
        </authorList>
    </citation>
    <scope>NUCLEOTIDE SEQUENCE [LARGE SCALE GENOMIC DNA]</scope>
</reference>
<gene>
    <name evidence="1" type="ORF">C1SCF055_LOCUS20082</name>
</gene>
<sequence>MPPKKKQKTCARTVEDVPAVQVALDQWLQQTYNLRHNKADDGKMALFPWPVEHGGTFLEIAQRAWGDGDRILNGALRVCQKAGICGTESCLDDFQRRFCKMEDWPPVEGKISKTSILQWSMMNESFWRGFVPMSEVLGVARSIAMSRFREAGL</sequence>
<evidence type="ECO:0000313" key="3">
    <source>
        <dbReference type="Proteomes" id="UP001152797"/>
    </source>
</evidence>
<dbReference type="EMBL" id="CAMXCT010001814">
    <property type="protein sequence ID" value="CAI3993319.1"/>
    <property type="molecule type" value="Genomic_DNA"/>
</dbReference>
<evidence type="ECO:0000313" key="2">
    <source>
        <dbReference type="EMBL" id="CAL4780631.1"/>
    </source>
</evidence>
<proteinExistence type="predicted"/>
<organism evidence="1">
    <name type="scientific">Cladocopium goreaui</name>
    <dbReference type="NCBI Taxonomy" id="2562237"/>
    <lineage>
        <taxon>Eukaryota</taxon>
        <taxon>Sar</taxon>
        <taxon>Alveolata</taxon>
        <taxon>Dinophyceae</taxon>
        <taxon>Suessiales</taxon>
        <taxon>Symbiodiniaceae</taxon>
        <taxon>Cladocopium</taxon>
    </lineage>
</organism>
<protein>
    <submittedName>
        <fullName evidence="1">Uncharacterized protein</fullName>
    </submittedName>
</protein>
<accession>A0A9P1FXJ6</accession>
<comment type="caution">
    <text evidence="1">The sequence shown here is derived from an EMBL/GenBank/DDBJ whole genome shotgun (WGS) entry which is preliminary data.</text>
</comment>
<reference evidence="1" key="1">
    <citation type="submission" date="2022-10" db="EMBL/GenBank/DDBJ databases">
        <authorList>
            <person name="Chen Y."/>
            <person name="Dougan E. K."/>
            <person name="Chan C."/>
            <person name="Rhodes N."/>
            <person name="Thang M."/>
        </authorList>
    </citation>
    <scope>NUCLEOTIDE SEQUENCE</scope>
</reference>
<dbReference type="AlphaFoldDB" id="A0A9P1FXJ6"/>
<name>A0A9P1FXJ6_9DINO</name>
<dbReference type="EMBL" id="CAMXCT020001814">
    <property type="protein sequence ID" value="CAL1146694.1"/>
    <property type="molecule type" value="Genomic_DNA"/>
</dbReference>
<dbReference type="EMBL" id="CAMXCT030001814">
    <property type="protein sequence ID" value="CAL4780631.1"/>
    <property type="molecule type" value="Genomic_DNA"/>
</dbReference>
<keyword evidence="3" id="KW-1185">Reference proteome</keyword>